<reference evidence="1" key="2">
    <citation type="submission" date="2021-01" db="EMBL/GenBank/DDBJ databases">
        <authorList>
            <person name="Schikora-Tamarit M.A."/>
        </authorList>
    </citation>
    <scope>NUCLEOTIDE SEQUENCE</scope>
    <source>
        <strain evidence="1">CBS6075</strain>
    </source>
</reference>
<dbReference type="Proteomes" id="UP000769157">
    <property type="component" value="Unassembled WGS sequence"/>
</dbReference>
<reference evidence="1" key="1">
    <citation type="journal article" date="2021" name="Open Biol.">
        <title>Shared evolutionary footprints suggest mitochondrial oxidative damage underlies multiple complex I losses in fungi.</title>
        <authorList>
            <person name="Schikora-Tamarit M.A."/>
            <person name="Marcet-Houben M."/>
            <person name="Nosek J."/>
            <person name="Gabaldon T."/>
        </authorList>
    </citation>
    <scope>NUCLEOTIDE SEQUENCE</scope>
    <source>
        <strain evidence="1">CBS6075</strain>
    </source>
</reference>
<gene>
    <name evidence="1" type="ORF">OGAPHI_003233</name>
</gene>
<evidence type="ECO:0000313" key="1">
    <source>
        <dbReference type="EMBL" id="KAH3666784.1"/>
    </source>
</evidence>
<accession>A0A9P8T5W9</accession>
<organism evidence="1 2">
    <name type="scientific">Ogataea philodendri</name>
    <dbReference type="NCBI Taxonomy" id="1378263"/>
    <lineage>
        <taxon>Eukaryota</taxon>
        <taxon>Fungi</taxon>
        <taxon>Dikarya</taxon>
        <taxon>Ascomycota</taxon>
        <taxon>Saccharomycotina</taxon>
        <taxon>Pichiomycetes</taxon>
        <taxon>Pichiales</taxon>
        <taxon>Pichiaceae</taxon>
        <taxon>Ogataea</taxon>
    </lineage>
</organism>
<dbReference type="AlphaFoldDB" id="A0A9P8T5W9"/>
<dbReference type="EMBL" id="JAEUBE010000199">
    <property type="protein sequence ID" value="KAH3666784.1"/>
    <property type="molecule type" value="Genomic_DNA"/>
</dbReference>
<protein>
    <submittedName>
        <fullName evidence="1">Uncharacterized protein</fullName>
    </submittedName>
</protein>
<proteinExistence type="predicted"/>
<keyword evidence="2" id="KW-1185">Reference proteome</keyword>
<comment type="caution">
    <text evidence="1">The sequence shown here is derived from an EMBL/GenBank/DDBJ whole genome shotgun (WGS) entry which is preliminary data.</text>
</comment>
<evidence type="ECO:0000313" key="2">
    <source>
        <dbReference type="Proteomes" id="UP000769157"/>
    </source>
</evidence>
<name>A0A9P8T5W9_9ASCO</name>
<dbReference type="RefSeq" id="XP_046061740.1">
    <property type="nucleotide sequence ID" value="XM_046204190.1"/>
</dbReference>
<sequence length="102" mass="11312">MQNRIAHCTILVVVEVGLDIVLEMLDSFQDGSVLEVDHVVLVAGGNRVVQNSTFVVLCWFQVHVEDEVEELAKPVLANLRYVVLSNLLGDVLEVVEYQIPAP</sequence>
<dbReference type="GeneID" id="70235200"/>